<reference evidence="2 4" key="1">
    <citation type="submission" date="2015-02" db="EMBL/GenBank/DDBJ databases">
        <authorList>
            <person name="Chooi Y.-H."/>
        </authorList>
    </citation>
    <scope>NUCLEOTIDE SEQUENCE [LARGE SCALE GENOMIC DNA]</scope>
    <source>
        <strain evidence="2">E3</strain>
    </source>
</reference>
<dbReference type="EMBL" id="OVEO01000009">
    <property type="protein sequence ID" value="SPQ98426.1"/>
    <property type="molecule type" value="Genomic_DNA"/>
</dbReference>
<gene>
    <name evidence="2" type="ORF">PBRA_008745</name>
    <name evidence="3" type="ORF">PLBR_LOCUS5641</name>
</gene>
<proteinExistence type="predicted"/>
<dbReference type="AlphaFoldDB" id="A0A0G4J2F0"/>
<dbReference type="Proteomes" id="UP000290189">
    <property type="component" value="Unassembled WGS sequence"/>
</dbReference>
<evidence type="ECO:0000313" key="3">
    <source>
        <dbReference type="EMBL" id="SPQ98426.1"/>
    </source>
</evidence>
<evidence type="ECO:0000256" key="1">
    <source>
        <dbReference type="SAM" id="MobiDB-lite"/>
    </source>
</evidence>
<geneLocation type="mitochondrion" evidence="3"/>
<evidence type="ECO:0000313" key="4">
    <source>
        <dbReference type="Proteomes" id="UP000039324"/>
    </source>
</evidence>
<reference evidence="3 5" key="2">
    <citation type="submission" date="2018-03" db="EMBL/GenBank/DDBJ databases">
        <authorList>
            <person name="Fogelqvist J."/>
        </authorList>
    </citation>
    <scope>NUCLEOTIDE SEQUENCE [LARGE SCALE GENOMIC DNA]</scope>
</reference>
<evidence type="ECO:0000313" key="5">
    <source>
        <dbReference type="Proteomes" id="UP000290189"/>
    </source>
</evidence>
<keyword evidence="3" id="KW-0496">Mitochondrion</keyword>
<accession>A0A0G4J2F0</accession>
<protein>
    <submittedName>
        <fullName evidence="2">Uncharacterized protein</fullName>
    </submittedName>
</protein>
<sequence>MSECDREDVFPIATSVGIDGARVTKWTNESLIPMLLVNLALRQGLRCNRGFVMLIGLMPASSPKAVQHLFRRLQVVEHNIGFKFAVPFRDASDGSLKWMRLFHVHQGHDYVELAKVASLSSQGLSNACNRCDVAGIYCSDRKLFPHVWGCLPNGHPVRRRCERTFKKAPLAARWASIRDAIRDIPNRFKSKPASASRTDAYSTGLVPGFNK</sequence>
<name>A0A0G4J2F0_PLABS</name>
<dbReference type="Proteomes" id="UP000039324">
    <property type="component" value="Unassembled WGS sequence"/>
</dbReference>
<organism evidence="2 4">
    <name type="scientific">Plasmodiophora brassicae</name>
    <name type="common">Clubroot disease agent</name>
    <dbReference type="NCBI Taxonomy" id="37360"/>
    <lineage>
        <taxon>Eukaryota</taxon>
        <taxon>Sar</taxon>
        <taxon>Rhizaria</taxon>
        <taxon>Endomyxa</taxon>
        <taxon>Phytomyxea</taxon>
        <taxon>Plasmodiophorida</taxon>
        <taxon>Plasmodiophoridae</taxon>
        <taxon>Plasmodiophora</taxon>
    </lineage>
</organism>
<keyword evidence="4" id="KW-1185">Reference proteome</keyword>
<dbReference type="EMBL" id="CDSF01000118">
    <property type="protein sequence ID" value="CEP01803.1"/>
    <property type="molecule type" value="Genomic_DNA"/>
</dbReference>
<feature type="region of interest" description="Disordered" evidence="1">
    <location>
        <begin position="190"/>
        <end position="211"/>
    </location>
</feature>
<evidence type="ECO:0000313" key="2">
    <source>
        <dbReference type="EMBL" id="CEP01803.1"/>
    </source>
</evidence>